<comment type="caution">
    <text evidence="1">The sequence shown here is derived from an EMBL/GenBank/DDBJ whole genome shotgun (WGS) entry which is preliminary data.</text>
</comment>
<accession>A0A9W4T9Q1</accession>
<name>A0A9W4T9Q1_9GLOM</name>
<sequence length="87" mass="10042">LDPIAWTLKEALLACEKINGKHTGENIRDTIEQIIRQFQLEQKLFIATTDNELEEAEQDHEIISDNERIVEPAVRINQPLIISHGRK</sequence>
<dbReference type="EMBL" id="CAMKVN010012706">
    <property type="protein sequence ID" value="CAI2195598.1"/>
    <property type="molecule type" value="Genomic_DNA"/>
</dbReference>
<evidence type="ECO:0000313" key="1">
    <source>
        <dbReference type="EMBL" id="CAI2195598.1"/>
    </source>
</evidence>
<dbReference type="Proteomes" id="UP001153678">
    <property type="component" value="Unassembled WGS sequence"/>
</dbReference>
<organism evidence="1 2">
    <name type="scientific">Funneliformis geosporum</name>
    <dbReference type="NCBI Taxonomy" id="1117311"/>
    <lineage>
        <taxon>Eukaryota</taxon>
        <taxon>Fungi</taxon>
        <taxon>Fungi incertae sedis</taxon>
        <taxon>Mucoromycota</taxon>
        <taxon>Glomeromycotina</taxon>
        <taxon>Glomeromycetes</taxon>
        <taxon>Glomerales</taxon>
        <taxon>Glomeraceae</taxon>
        <taxon>Funneliformis</taxon>
    </lineage>
</organism>
<gene>
    <name evidence="1" type="ORF">FWILDA_LOCUS17158</name>
</gene>
<dbReference type="OrthoDB" id="2444987at2759"/>
<reference evidence="1" key="1">
    <citation type="submission" date="2022-08" db="EMBL/GenBank/DDBJ databases">
        <authorList>
            <person name="Kallberg Y."/>
            <person name="Tangrot J."/>
            <person name="Rosling A."/>
        </authorList>
    </citation>
    <scope>NUCLEOTIDE SEQUENCE</scope>
    <source>
        <strain evidence="1">Wild A</strain>
    </source>
</reference>
<proteinExistence type="predicted"/>
<evidence type="ECO:0000313" key="2">
    <source>
        <dbReference type="Proteomes" id="UP001153678"/>
    </source>
</evidence>
<protein>
    <submittedName>
        <fullName evidence="1">17697_t:CDS:1</fullName>
    </submittedName>
</protein>
<keyword evidence="2" id="KW-1185">Reference proteome</keyword>
<feature type="non-terminal residue" evidence="1">
    <location>
        <position position="1"/>
    </location>
</feature>
<dbReference type="AlphaFoldDB" id="A0A9W4T9Q1"/>